<accession>A0ABD7LGR7</accession>
<reference evidence="2 3" key="1">
    <citation type="submission" date="2016-04" db="EMBL/GenBank/DDBJ databases">
        <authorList>
            <person name="Peeters C."/>
        </authorList>
    </citation>
    <scope>NUCLEOTIDE SEQUENCE [LARGE SCALE GENOMIC DNA]</scope>
    <source>
        <strain evidence="2">LMG 29311</strain>
    </source>
</reference>
<evidence type="ECO:0000256" key="1">
    <source>
        <dbReference type="SAM" id="MobiDB-lite"/>
    </source>
</evidence>
<dbReference type="AlphaFoldDB" id="A0ABD7LGR7"/>
<organism evidence="2 3">
    <name type="scientific">Burkholderia multivorans</name>
    <dbReference type="NCBI Taxonomy" id="87883"/>
    <lineage>
        <taxon>Bacteria</taxon>
        <taxon>Pseudomonadati</taxon>
        <taxon>Pseudomonadota</taxon>
        <taxon>Betaproteobacteria</taxon>
        <taxon>Burkholderiales</taxon>
        <taxon>Burkholderiaceae</taxon>
        <taxon>Burkholderia</taxon>
        <taxon>Burkholderia cepacia complex</taxon>
    </lineage>
</organism>
<evidence type="ECO:0000313" key="2">
    <source>
        <dbReference type="EMBL" id="SAK15334.1"/>
    </source>
</evidence>
<feature type="region of interest" description="Disordered" evidence="1">
    <location>
        <begin position="1"/>
        <end position="21"/>
    </location>
</feature>
<name>A0ABD7LGR7_9BURK</name>
<protein>
    <submittedName>
        <fullName evidence="2">Uncharacterized protein</fullName>
    </submittedName>
</protein>
<comment type="caution">
    <text evidence="2">The sequence shown here is derived from an EMBL/GenBank/DDBJ whole genome shotgun (WGS) entry which is preliminary data.</text>
</comment>
<proteinExistence type="predicted"/>
<dbReference type="Proteomes" id="UP000196218">
    <property type="component" value="Unassembled WGS sequence"/>
</dbReference>
<dbReference type="EMBL" id="FKJW01000003">
    <property type="protein sequence ID" value="SAK15334.1"/>
    <property type="molecule type" value="Genomic_DNA"/>
</dbReference>
<evidence type="ECO:0000313" key="3">
    <source>
        <dbReference type="Proteomes" id="UP000196218"/>
    </source>
</evidence>
<sequence length="89" mass="9769">MMLHYSKGSINAATKKRKDSGIRSVVLEGSQPAIGNKIAGELVIVEENPPQYFSPLVLIPPTIATGHLRKVVKNYPGLAQDFFSVLKHR</sequence>
<gene>
    <name evidence="2" type="ORF">UA18_01225</name>
</gene>